<keyword evidence="1" id="KW-0472">Membrane</keyword>
<organism evidence="2 3">
    <name type="scientific">Colwellia maritima</name>
    <dbReference type="NCBI Taxonomy" id="2912588"/>
    <lineage>
        <taxon>Bacteria</taxon>
        <taxon>Pseudomonadati</taxon>
        <taxon>Pseudomonadota</taxon>
        <taxon>Gammaproteobacteria</taxon>
        <taxon>Alteromonadales</taxon>
        <taxon>Colwelliaceae</taxon>
        <taxon>Colwellia</taxon>
    </lineage>
</organism>
<protein>
    <submittedName>
        <fullName evidence="2">YcxB family protein</fullName>
    </submittedName>
</protein>
<feature type="transmembrane region" description="Helical" evidence="1">
    <location>
        <begin position="57"/>
        <end position="75"/>
    </location>
</feature>
<dbReference type="RefSeq" id="WP_242285134.1">
    <property type="nucleotide sequence ID" value="NZ_JAKKSL010000001.1"/>
</dbReference>
<feature type="transmembrane region" description="Helical" evidence="1">
    <location>
        <begin position="34"/>
        <end position="51"/>
    </location>
</feature>
<dbReference type="Proteomes" id="UP001139646">
    <property type="component" value="Unassembled WGS sequence"/>
</dbReference>
<accession>A0ABS9WZV5</accession>
<evidence type="ECO:0000313" key="3">
    <source>
        <dbReference type="Proteomes" id="UP001139646"/>
    </source>
</evidence>
<reference evidence="2" key="1">
    <citation type="submission" date="2022-01" db="EMBL/GenBank/DDBJ databases">
        <title>Colwellia maritima, isolated from seawater.</title>
        <authorList>
            <person name="Kristyanto S."/>
            <person name="Jung J."/>
            <person name="Jeon C.O."/>
        </authorList>
    </citation>
    <scope>NUCLEOTIDE SEQUENCE</scope>
    <source>
        <strain evidence="2">MSW7</strain>
    </source>
</reference>
<keyword evidence="1" id="KW-0812">Transmembrane</keyword>
<comment type="caution">
    <text evidence="2">The sequence shown here is derived from an EMBL/GenBank/DDBJ whole genome shotgun (WGS) entry which is preliminary data.</text>
</comment>
<keyword evidence="3" id="KW-1185">Reference proteome</keyword>
<evidence type="ECO:0000256" key="1">
    <source>
        <dbReference type="SAM" id="Phobius"/>
    </source>
</evidence>
<gene>
    <name evidence="2" type="ORF">L3081_09355</name>
</gene>
<proteinExistence type="predicted"/>
<keyword evidence="1" id="KW-1133">Transmembrane helix</keyword>
<dbReference type="EMBL" id="JAKKSL010000001">
    <property type="protein sequence ID" value="MCI2283558.1"/>
    <property type="molecule type" value="Genomic_DNA"/>
</dbReference>
<evidence type="ECO:0000313" key="2">
    <source>
        <dbReference type="EMBL" id="MCI2283558.1"/>
    </source>
</evidence>
<name>A0ABS9WZV5_9GAMM</name>
<sequence length="167" mass="18968">MNASISFTSQFILDKAHFNECFSESMPQERSLNVFFKSGVLMAFGLIILLFTPVNAYAGWFVVALGILEALSIHYKQPWWVLRQMLSKASGSEVTLTIDEKGVLSDSFYNKSRILWENMSSIQETSLGYILNFTVENKNNKGYLSKSYLSTDAQSYIKQKMNTLNVT</sequence>